<feature type="transmembrane region" description="Helical" evidence="5">
    <location>
        <begin position="20"/>
        <end position="40"/>
    </location>
</feature>
<keyword evidence="5" id="KW-0812">Transmembrane</keyword>
<dbReference type="KEGG" id="nef:GP480_01635"/>
<dbReference type="InterPro" id="IPR004635">
    <property type="entry name" value="Pept_S49_SppA"/>
</dbReference>
<evidence type="ECO:0000256" key="2">
    <source>
        <dbReference type="ARBA" id="ARBA00022670"/>
    </source>
</evidence>
<evidence type="ECO:0000256" key="1">
    <source>
        <dbReference type="ARBA" id="ARBA00008683"/>
    </source>
</evidence>
<dbReference type="Gene3D" id="3.90.226.10">
    <property type="entry name" value="2-enoyl-CoA Hydratase, Chain A, domain 1"/>
    <property type="match status" value="1"/>
</dbReference>
<dbReference type="Proteomes" id="UP000464912">
    <property type="component" value="Chromosome"/>
</dbReference>
<proteinExistence type="inferred from homology"/>
<keyword evidence="4" id="KW-0720">Serine protease</keyword>
<gene>
    <name evidence="7" type="primary">sppA</name>
    <name evidence="7" type="ORF">GP480_01635</name>
</gene>
<sequence length="308" mass="33968">MNFLGDAFVENLSLRKRLTFWRVITFVVVGVLLVVLGSSFRGGFFDSFSTPYIARVVFSGIIDQDTVRNSQFASFASNPKIKAVILHIDSGGGGAVASEALYNVVKSVSELKPVVVVANGIMASGAYMVAMGAEYIIAYNSSIIGSIGMILQAPNFYEVGKKIGVKMDVVRSGRLKAFPSVLEEFTKEARSAMEHSISVANEHFLSMVRERRKITDMRVMSEIATGKIFTGKEALEFALIDEIGDERNAIRWLKERGITGKIRDLGFISSRGFRVNEIPPSSYLSVLNEFFRYLYSPGLLAVFWGAHS</sequence>
<accession>A0A6P1G9L3</accession>
<dbReference type="GO" id="GO:0004176">
    <property type="term" value="F:ATP-dependent peptidase activity"/>
    <property type="evidence" value="ECO:0007669"/>
    <property type="project" value="InterPro"/>
</dbReference>
<evidence type="ECO:0000313" key="8">
    <source>
        <dbReference type="Proteomes" id="UP000464912"/>
    </source>
</evidence>
<dbReference type="AlphaFoldDB" id="A0A6P1G9L3"/>
<dbReference type="SUPFAM" id="SSF52096">
    <property type="entry name" value="ClpP/crotonase"/>
    <property type="match status" value="1"/>
</dbReference>
<name>A0A6P1G9L3_9RICK</name>
<keyword evidence="3" id="KW-0378">Hydrolase</keyword>
<dbReference type="Pfam" id="PF01343">
    <property type="entry name" value="Peptidase_S49"/>
    <property type="match status" value="1"/>
</dbReference>
<keyword evidence="2" id="KW-0645">Protease</keyword>
<feature type="domain" description="Peptidase S49" evidence="6">
    <location>
        <begin position="109"/>
        <end position="255"/>
    </location>
</feature>
<keyword evidence="8" id="KW-1185">Reference proteome</keyword>
<organism evidence="7 8">
    <name type="scientific">Neorickettsia findlayensis</name>
    <dbReference type="NCBI Taxonomy" id="2686014"/>
    <lineage>
        <taxon>Bacteria</taxon>
        <taxon>Pseudomonadati</taxon>
        <taxon>Pseudomonadota</taxon>
        <taxon>Alphaproteobacteria</taxon>
        <taxon>Rickettsiales</taxon>
        <taxon>Anaplasmataceae</taxon>
        <taxon>Neorickettsia</taxon>
    </lineage>
</organism>
<evidence type="ECO:0000256" key="5">
    <source>
        <dbReference type="SAM" id="Phobius"/>
    </source>
</evidence>
<dbReference type="PRINTS" id="PR00127">
    <property type="entry name" value="CLPPROTEASEP"/>
</dbReference>
<dbReference type="InterPro" id="IPR047272">
    <property type="entry name" value="S49_SppA_C"/>
</dbReference>
<keyword evidence="5" id="KW-1133">Transmembrane helix</keyword>
<comment type="similarity">
    <text evidence="1">Belongs to the peptidase S49 family.</text>
</comment>
<evidence type="ECO:0000259" key="6">
    <source>
        <dbReference type="Pfam" id="PF01343"/>
    </source>
</evidence>
<reference evidence="7 8" key="1">
    <citation type="journal article" date="2020" name="MBio">
        <title>Erratum for Teymournejad et al., 'Isolation and Molecular Analysis of a Novel Neorickettsia Species That Causes Potomac Horse Fever'.</title>
        <authorList>
            <person name="Teymournejad O."/>
            <person name="Lin M."/>
            <person name="Bekebrede H."/>
            <person name="Kamr A."/>
            <person name="Toribio R.E."/>
            <person name="Arroyo L.G."/>
            <person name="Baird J.D."/>
            <person name="Rikihisa Y."/>
        </authorList>
    </citation>
    <scope>NUCLEOTIDE SEQUENCE [LARGE SCALE GENOMIC DNA]</scope>
    <source>
        <strain evidence="7 8">Fin17</strain>
    </source>
</reference>
<dbReference type="GO" id="GO:0004252">
    <property type="term" value="F:serine-type endopeptidase activity"/>
    <property type="evidence" value="ECO:0007669"/>
    <property type="project" value="InterPro"/>
</dbReference>
<dbReference type="InterPro" id="IPR029045">
    <property type="entry name" value="ClpP/crotonase-like_dom_sf"/>
</dbReference>
<evidence type="ECO:0000256" key="4">
    <source>
        <dbReference type="ARBA" id="ARBA00022825"/>
    </source>
</evidence>
<dbReference type="NCBIfam" id="TIGR00706">
    <property type="entry name" value="SppA_dom"/>
    <property type="match status" value="1"/>
</dbReference>
<dbReference type="RefSeq" id="WP_160095287.1">
    <property type="nucleotide sequence ID" value="NZ_CP047224.1"/>
</dbReference>
<dbReference type="PANTHER" id="PTHR42987:SF6">
    <property type="entry name" value="PROTEINASE IV"/>
    <property type="match status" value="1"/>
</dbReference>
<dbReference type="GO" id="GO:0006508">
    <property type="term" value="P:proteolysis"/>
    <property type="evidence" value="ECO:0007669"/>
    <property type="project" value="UniProtKB-KW"/>
</dbReference>
<keyword evidence="5" id="KW-0472">Membrane</keyword>
<dbReference type="EMBL" id="CP047224">
    <property type="protein sequence ID" value="QHD65156.1"/>
    <property type="molecule type" value="Genomic_DNA"/>
</dbReference>
<protein>
    <submittedName>
        <fullName evidence="7">Signal peptide peptidase SppA</fullName>
    </submittedName>
</protein>
<dbReference type="InterPro" id="IPR001907">
    <property type="entry name" value="ClpP"/>
</dbReference>
<reference evidence="7 8" key="2">
    <citation type="journal article" date="2020" name="MBio">
        <title>Isolation and Molecular Analysis of a Novel Neorickettsia Species That Causes Potomac Horse Fever.</title>
        <authorList>
            <person name="Teymournejad O."/>
            <person name="Lin M."/>
            <person name="Bekebrede H."/>
            <person name="Kamr A."/>
            <person name="Toribio R.E."/>
            <person name="Arroyo L.G."/>
            <person name="Baird J.D."/>
            <person name="Rikihisa Y."/>
        </authorList>
    </citation>
    <scope>NUCLEOTIDE SEQUENCE [LARGE SCALE GENOMIC DNA]</scope>
    <source>
        <strain evidence="7 8">Fin17</strain>
    </source>
</reference>
<evidence type="ECO:0000313" key="7">
    <source>
        <dbReference type="EMBL" id="QHD65156.1"/>
    </source>
</evidence>
<evidence type="ECO:0000256" key="3">
    <source>
        <dbReference type="ARBA" id="ARBA00022801"/>
    </source>
</evidence>
<dbReference type="CDD" id="cd07023">
    <property type="entry name" value="S49_Sppa_N_C"/>
    <property type="match status" value="1"/>
</dbReference>
<dbReference type="PANTHER" id="PTHR42987">
    <property type="entry name" value="PEPTIDASE S49"/>
    <property type="match status" value="1"/>
</dbReference>
<dbReference type="InterPro" id="IPR002142">
    <property type="entry name" value="Peptidase_S49"/>
</dbReference>